<dbReference type="SMART" id="SM00479">
    <property type="entry name" value="EXOIII"/>
    <property type="match status" value="1"/>
</dbReference>
<dbReference type="PATRIC" id="fig|1618638.3.peg.731"/>
<gene>
    <name evidence="2" type="ORF">US91_C0006G0034</name>
</gene>
<keyword evidence="2" id="KW-0540">Nuclease</keyword>
<dbReference type="GO" id="GO:0003676">
    <property type="term" value="F:nucleic acid binding"/>
    <property type="evidence" value="ECO:0007669"/>
    <property type="project" value="InterPro"/>
</dbReference>
<evidence type="ECO:0000313" key="3">
    <source>
        <dbReference type="Proteomes" id="UP000034022"/>
    </source>
</evidence>
<keyword evidence="2" id="KW-0269">Exonuclease</keyword>
<organism evidence="2 3">
    <name type="scientific">Candidatus Falkowbacteria bacterium GW2011_GWE1_38_31</name>
    <dbReference type="NCBI Taxonomy" id="1618638"/>
    <lineage>
        <taxon>Bacteria</taxon>
        <taxon>Candidatus Falkowiibacteriota</taxon>
    </lineage>
</organism>
<dbReference type="CDD" id="cd06127">
    <property type="entry name" value="DEDDh"/>
    <property type="match status" value="1"/>
</dbReference>
<dbReference type="Proteomes" id="UP000034022">
    <property type="component" value="Unassembled WGS sequence"/>
</dbReference>
<dbReference type="PANTHER" id="PTHR30231:SF41">
    <property type="entry name" value="DNA POLYMERASE III SUBUNIT EPSILON"/>
    <property type="match status" value="1"/>
</dbReference>
<keyword evidence="2" id="KW-0378">Hydrolase</keyword>
<dbReference type="GO" id="GO:0045004">
    <property type="term" value="P:DNA replication proofreading"/>
    <property type="evidence" value="ECO:0007669"/>
    <property type="project" value="TreeGrafter"/>
</dbReference>
<dbReference type="InterPro" id="IPR012337">
    <property type="entry name" value="RNaseH-like_sf"/>
</dbReference>
<dbReference type="EMBL" id="LBUU01000006">
    <property type="protein sequence ID" value="KKQ70196.1"/>
    <property type="molecule type" value="Genomic_DNA"/>
</dbReference>
<dbReference type="GO" id="GO:0008408">
    <property type="term" value="F:3'-5' exonuclease activity"/>
    <property type="evidence" value="ECO:0007669"/>
    <property type="project" value="TreeGrafter"/>
</dbReference>
<dbReference type="AlphaFoldDB" id="A0A0G0MZD1"/>
<feature type="domain" description="Exonuclease" evidence="1">
    <location>
        <begin position="20"/>
        <end position="186"/>
    </location>
</feature>
<protein>
    <submittedName>
        <fullName evidence="2">Exonuclease</fullName>
    </submittedName>
</protein>
<dbReference type="Gene3D" id="3.30.420.10">
    <property type="entry name" value="Ribonuclease H-like superfamily/Ribonuclease H"/>
    <property type="match status" value="1"/>
</dbReference>
<dbReference type="InterPro" id="IPR013520">
    <property type="entry name" value="Ribonucl_H"/>
</dbReference>
<name>A0A0G0MZD1_9BACT</name>
<comment type="caution">
    <text evidence="2">The sequence shown here is derived from an EMBL/GenBank/DDBJ whole genome shotgun (WGS) entry which is preliminary data.</text>
</comment>
<dbReference type="PANTHER" id="PTHR30231">
    <property type="entry name" value="DNA POLYMERASE III SUBUNIT EPSILON"/>
    <property type="match status" value="1"/>
</dbReference>
<dbReference type="GO" id="GO:0005829">
    <property type="term" value="C:cytosol"/>
    <property type="evidence" value="ECO:0007669"/>
    <property type="project" value="TreeGrafter"/>
</dbReference>
<dbReference type="SUPFAM" id="SSF53098">
    <property type="entry name" value="Ribonuclease H-like"/>
    <property type="match status" value="1"/>
</dbReference>
<evidence type="ECO:0000259" key="1">
    <source>
        <dbReference type="SMART" id="SM00479"/>
    </source>
</evidence>
<dbReference type="InterPro" id="IPR036397">
    <property type="entry name" value="RNaseH_sf"/>
</dbReference>
<proteinExistence type="predicted"/>
<sequence>MFILNNKYQKLVKLLHLDKPLVIFDIETTGQGISVDKIIKIAYIKIYVDGKIKKADFLIDPEMRINPEAIAVHGIRNRVVIGQPTFKDRSQEIWEIFYNCYYSGFNIMNFDLPILRREFARIGMDFDYDVKQIIDTKELFQYMEPRTISMAYSYYCNKEYSKERDALAQTEAATEILIKQLEKYAVARNRDFVNRVHQPKDNNNNDNTNKFYWVNGEPYFAFSKYINRPITEIVKKDLNFLLWLIESDYGDDTKNIIRQVLDTAGVDYKKGDGK</sequence>
<dbReference type="Pfam" id="PF00929">
    <property type="entry name" value="RNase_T"/>
    <property type="match status" value="1"/>
</dbReference>
<accession>A0A0G0MZD1</accession>
<reference evidence="2 3" key="1">
    <citation type="journal article" date="2015" name="Nature">
        <title>rRNA introns, odd ribosomes, and small enigmatic genomes across a large radiation of phyla.</title>
        <authorList>
            <person name="Brown C.T."/>
            <person name="Hug L.A."/>
            <person name="Thomas B.C."/>
            <person name="Sharon I."/>
            <person name="Castelle C.J."/>
            <person name="Singh A."/>
            <person name="Wilkins M.J."/>
            <person name="Williams K.H."/>
            <person name="Banfield J.F."/>
        </authorList>
    </citation>
    <scope>NUCLEOTIDE SEQUENCE [LARGE SCALE GENOMIC DNA]</scope>
</reference>
<evidence type="ECO:0000313" key="2">
    <source>
        <dbReference type="EMBL" id="KKQ70196.1"/>
    </source>
</evidence>